<reference evidence="1 2" key="1">
    <citation type="submission" date="2023-01" db="EMBL/GenBank/DDBJ databases">
        <authorList>
            <person name="Whitehead M."/>
        </authorList>
    </citation>
    <scope>NUCLEOTIDE SEQUENCE [LARGE SCALE GENOMIC DNA]</scope>
</reference>
<keyword evidence="2" id="KW-1185">Reference proteome</keyword>
<evidence type="ECO:0000313" key="2">
    <source>
        <dbReference type="Proteomes" id="UP001160148"/>
    </source>
</evidence>
<name>A0AAV0Y1F5_9HEMI</name>
<proteinExistence type="predicted"/>
<accession>A0AAV0Y1F5</accession>
<dbReference type="AlphaFoldDB" id="A0AAV0Y1F5"/>
<protein>
    <submittedName>
        <fullName evidence="1">Uncharacterized protein</fullName>
    </submittedName>
</protein>
<sequence length="75" mass="8639">MVLGVTTMEYDKEITDLTLSDDEVDEPTPSSSMTKEQLEMRIEALKYLLLSPVNFTEIYYACTPFSPSNDQYNFK</sequence>
<evidence type="ECO:0000313" key="1">
    <source>
        <dbReference type="EMBL" id="CAI6374680.1"/>
    </source>
</evidence>
<comment type="caution">
    <text evidence="1">The sequence shown here is derived from an EMBL/GenBank/DDBJ whole genome shotgun (WGS) entry which is preliminary data.</text>
</comment>
<dbReference type="Proteomes" id="UP001160148">
    <property type="component" value="Unassembled WGS sequence"/>
</dbReference>
<gene>
    <name evidence="1" type="ORF">MEUPH1_LOCUS28281</name>
</gene>
<organism evidence="1 2">
    <name type="scientific">Macrosiphum euphorbiae</name>
    <name type="common">potato aphid</name>
    <dbReference type="NCBI Taxonomy" id="13131"/>
    <lineage>
        <taxon>Eukaryota</taxon>
        <taxon>Metazoa</taxon>
        <taxon>Ecdysozoa</taxon>
        <taxon>Arthropoda</taxon>
        <taxon>Hexapoda</taxon>
        <taxon>Insecta</taxon>
        <taxon>Pterygota</taxon>
        <taxon>Neoptera</taxon>
        <taxon>Paraneoptera</taxon>
        <taxon>Hemiptera</taxon>
        <taxon>Sternorrhyncha</taxon>
        <taxon>Aphidomorpha</taxon>
        <taxon>Aphidoidea</taxon>
        <taxon>Aphididae</taxon>
        <taxon>Macrosiphini</taxon>
        <taxon>Macrosiphum</taxon>
    </lineage>
</organism>
<dbReference type="EMBL" id="CARXXK010001240">
    <property type="protein sequence ID" value="CAI6374680.1"/>
    <property type="molecule type" value="Genomic_DNA"/>
</dbReference>